<proteinExistence type="predicted"/>
<dbReference type="OrthoDB" id="10572437at2759"/>
<gene>
    <name evidence="1" type="ORF">FWILDA_LOCUS10663</name>
</gene>
<dbReference type="EMBL" id="CAMKVN010002783">
    <property type="protein sequence ID" value="CAI2182604.1"/>
    <property type="molecule type" value="Genomic_DNA"/>
</dbReference>
<protein>
    <submittedName>
        <fullName evidence="1">16708_t:CDS:1</fullName>
    </submittedName>
</protein>
<evidence type="ECO:0000313" key="2">
    <source>
        <dbReference type="Proteomes" id="UP001153678"/>
    </source>
</evidence>
<organism evidence="1 2">
    <name type="scientific">Funneliformis geosporum</name>
    <dbReference type="NCBI Taxonomy" id="1117311"/>
    <lineage>
        <taxon>Eukaryota</taxon>
        <taxon>Fungi</taxon>
        <taxon>Fungi incertae sedis</taxon>
        <taxon>Mucoromycota</taxon>
        <taxon>Glomeromycotina</taxon>
        <taxon>Glomeromycetes</taxon>
        <taxon>Glomerales</taxon>
        <taxon>Glomeraceae</taxon>
        <taxon>Funneliformis</taxon>
    </lineage>
</organism>
<accession>A0A9W4SXG6</accession>
<comment type="caution">
    <text evidence="1">The sequence shown here is derived from an EMBL/GenBank/DDBJ whole genome shotgun (WGS) entry which is preliminary data.</text>
</comment>
<name>A0A9W4SXG6_9GLOM</name>
<evidence type="ECO:0000313" key="1">
    <source>
        <dbReference type="EMBL" id="CAI2182604.1"/>
    </source>
</evidence>
<sequence length="99" mass="11455">MQPTGRPPKLTERNEISSNMNMNVLLSGLNGGIIGTPSIRNNRNNQRKHRNHFRRQRNAYISFRRNLQHDTFLNRIARISTQNSNDPLINGFYNGSSFT</sequence>
<dbReference type="Proteomes" id="UP001153678">
    <property type="component" value="Unassembled WGS sequence"/>
</dbReference>
<keyword evidence="2" id="KW-1185">Reference proteome</keyword>
<dbReference type="AlphaFoldDB" id="A0A9W4SXG6"/>
<reference evidence="1" key="1">
    <citation type="submission" date="2022-08" db="EMBL/GenBank/DDBJ databases">
        <authorList>
            <person name="Kallberg Y."/>
            <person name="Tangrot J."/>
            <person name="Rosling A."/>
        </authorList>
    </citation>
    <scope>NUCLEOTIDE SEQUENCE</scope>
    <source>
        <strain evidence="1">Wild A</strain>
    </source>
</reference>